<sequence>MLNSTFGVHSAIRQLHCSIFDTMVSAERQKEVSLKFTLLVLFLASGVPLSFLSLHPNASNSPSSALAQNVPRVEVVKIGKYGLTLGDVRRDVYLVKGEQLQVIDKSRKMVFAPRVGKTNPLNQRVFLFDGEECKEESVDYEDLFKKYKRKKNLRRLWTKRYTPDGVIYTFTPPFPSKGRDEPGPEEPEIRFCVTLTTPMMRIGGADESRPEGMRYFNNTLSLAVFWSPW</sequence>
<name>A0A086JGF6_TOXGO</name>
<evidence type="ECO:0000313" key="1">
    <source>
        <dbReference type="EMBL" id="KFG31224.1"/>
    </source>
</evidence>
<reference evidence="1 2" key="1">
    <citation type="submission" date="2014-03" db="EMBL/GenBank/DDBJ databases">
        <authorList>
            <person name="Sibley D."/>
            <person name="Venepally P."/>
            <person name="Karamycheva S."/>
            <person name="Hadjithomas M."/>
            <person name="Khan A."/>
            <person name="Brunk B."/>
            <person name="Roos D."/>
            <person name="Caler E."/>
            <person name="Lorenzi H."/>
        </authorList>
    </citation>
    <scope>NUCLEOTIDE SEQUENCE [LARGE SCALE GENOMIC DNA]</scope>
    <source>
        <strain evidence="2">p89</strain>
    </source>
</reference>
<gene>
    <name evidence="1" type="ORF">TGP89_212160</name>
</gene>
<proteinExistence type="predicted"/>
<dbReference type="AlphaFoldDB" id="A0A086JGF6"/>
<accession>A0A086JGF6</accession>
<dbReference type="EMBL" id="AEYI02001980">
    <property type="protein sequence ID" value="KFG31224.1"/>
    <property type="molecule type" value="Genomic_DNA"/>
</dbReference>
<dbReference type="Proteomes" id="UP000028828">
    <property type="component" value="Unassembled WGS sequence"/>
</dbReference>
<protein>
    <submittedName>
        <fullName evidence="1">Uncharacterized protein</fullName>
    </submittedName>
</protein>
<dbReference type="OrthoDB" id="330652at2759"/>
<dbReference type="VEuPathDB" id="ToxoDB:TGP89_212160"/>
<evidence type="ECO:0000313" key="2">
    <source>
        <dbReference type="Proteomes" id="UP000028828"/>
    </source>
</evidence>
<comment type="caution">
    <text evidence="1">The sequence shown here is derived from an EMBL/GenBank/DDBJ whole genome shotgun (WGS) entry which is preliminary data.</text>
</comment>
<organism evidence="1 2">
    <name type="scientific">Toxoplasma gondii p89</name>
    <dbReference type="NCBI Taxonomy" id="943119"/>
    <lineage>
        <taxon>Eukaryota</taxon>
        <taxon>Sar</taxon>
        <taxon>Alveolata</taxon>
        <taxon>Apicomplexa</taxon>
        <taxon>Conoidasida</taxon>
        <taxon>Coccidia</taxon>
        <taxon>Eucoccidiorida</taxon>
        <taxon>Eimeriorina</taxon>
        <taxon>Sarcocystidae</taxon>
        <taxon>Toxoplasma</taxon>
    </lineage>
</organism>